<organism evidence="1 2">
    <name type="scientific">Mesobacillus persicus</name>
    <dbReference type="NCBI Taxonomy" id="930146"/>
    <lineage>
        <taxon>Bacteria</taxon>
        <taxon>Bacillati</taxon>
        <taxon>Bacillota</taxon>
        <taxon>Bacilli</taxon>
        <taxon>Bacillales</taxon>
        <taxon>Bacillaceae</taxon>
        <taxon>Mesobacillus</taxon>
    </lineage>
</organism>
<name>A0A1H8CLG5_9BACI</name>
<gene>
    <name evidence="1" type="ORF">SAMN05192533_107139</name>
</gene>
<evidence type="ECO:0000313" key="1">
    <source>
        <dbReference type="EMBL" id="SEM95739.1"/>
    </source>
</evidence>
<keyword evidence="2" id="KW-1185">Reference proteome</keyword>
<dbReference type="Proteomes" id="UP000198553">
    <property type="component" value="Unassembled WGS sequence"/>
</dbReference>
<proteinExistence type="predicted"/>
<dbReference type="EMBL" id="FOBW01000007">
    <property type="protein sequence ID" value="SEM95739.1"/>
    <property type="molecule type" value="Genomic_DNA"/>
</dbReference>
<reference evidence="2" key="1">
    <citation type="submission" date="2016-10" db="EMBL/GenBank/DDBJ databases">
        <authorList>
            <person name="Varghese N."/>
            <person name="Submissions S."/>
        </authorList>
    </citation>
    <scope>NUCLEOTIDE SEQUENCE [LARGE SCALE GENOMIC DNA]</scope>
    <source>
        <strain evidence="2">B48,IBRC-M 10115,DSM 25386,CECT 8001</strain>
    </source>
</reference>
<dbReference type="RefSeq" id="WP_090745362.1">
    <property type="nucleotide sequence ID" value="NZ_FOBW01000007.1"/>
</dbReference>
<sequence>MNLDLTTIYDQMPDFSSHEDARSWFKEQYPDRCFLRSEDVIEGKRVFFYHLVKDPEVYQQYMESFAKPEEHKITNPATFESYSTIEINEDGNVSFSI</sequence>
<dbReference type="AlphaFoldDB" id="A0A1H8CLG5"/>
<accession>A0A1H8CLG5</accession>
<dbReference type="OrthoDB" id="2428270at2"/>
<dbReference type="STRING" id="930146.SAMN05192533_107139"/>
<evidence type="ECO:0000313" key="2">
    <source>
        <dbReference type="Proteomes" id="UP000198553"/>
    </source>
</evidence>
<protein>
    <submittedName>
        <fullName evidence="1">Uncharacterized protein</fullName>
    </submittedName>
</protein>